<dbReference type="GO" id="GO:0008233">
    <property type="term" value="F:peptidase activity"/>
    <property type="evidence" value="ECO:0007669"/>
    <property type="project" value="UniProtKB-KW"/>
</dbReference>
<keyword evidence="6 7" id="KW-0472">Membrane</keyword>
<keyword evidence="5 7" id="KW-1133">Transmembrane helix</keyword>
<dbReference type="GO" id="GO:0016020">
    <property type="term" value="C:membrane"/>
    <property type="evidence" value="ECO:0007669"/>
    <property type="project" value="UniProtKB-SubCell"/>
</dbReference>
<dbReference type="Pfam" id="PF02163">
    <property type="entry name" value="Peptidase_M50"/>
    <property type="match status" value="1"/>
</dbReference>
<proteinExistence type="inferred from homology"/>
<dbReference type="InterPro" id="IPR008915">
    <property type="entry name" value="Peptidase_M50"/>
</dbReference>
<evidence type="ECO:0000313" key="10">
    <source>
        <dbReference type="Proteomes" id="UP000571017"/>
    </source>
</evidence>
<dbReference type="RefSeq" id="WP_181470853.1">
    <property type="nucleotide sequence ID" value="NZ_JACEFG010000001.1"/>
</dbReference>
<name>A0A838CP40_9BACI</name>
<evidence type="ECO:0000256" key="3">
    <source>
        <dbReference type="ARBA" id="ARBA00007931"/>
    </source>
</evidence>
<keyword evidence="9" id="KW-0645">Protease</keyword>
<sequence>MIDRLLILIFWTAPLSLLIHEWGHVLPALWSRADQSEITIGSGKRLFSITVKRVRIHFHIIFFHGAHSLNEKRIQFSKVEKACVSLGGPLLNGIVAATILLGPWNQLSSHALWFGWFNAYLAIVNCLPFQLKERKSDGYRFFEAFRS</sequence>
<evidence type="ECO:0000256" key="5">
    <source>
        <dbReference type="ARBA" id="ARBA00022989"/>
    </source>
</evidence>
<dbReference type="GO" id="GO:0006508">
    <property type="term" value="P:proteolysis"/>
    <property type="evidence" value="ECO:0007669"/>
    <property type="project" value="UniProtKB-KW"/>
</dbReference>
<comment type="caution">
    <text evidence="9">The sequence shown here is derived from an EMBL/GenBank/DDBJ whole genome shotgun (WGS) entry which is preliminary data.</text>
</comment>
<evidence type="ECO:0000256" key="4">
    <source>
        <dbReference type="ARBA" id="ARBA00022692"/>
    </source>
</evidence>
<accession>A0A838CP40</accession>
<feature type="transmembrane region" description="Helical" evidence="7">
    <location>
        <begin position="82"/>
        <end position="104"/>
    </location>
</feature>
<evidence type="ECO:0000313" key="9">
    <source>
        <dbReference type="EMBL" id="MBA2173817.1"/>
    </source>
</evidence>
<keyword evidence="4 7" id="KW-0812">Transmembrane</keyword>
<organism evidence="9 10">
    <name type="scientific">Halobacillus locisalis</name>
    <dbReference type="NCBI Taxonomy" id="220753"/>
    <lineage>
        <taxon>Bacteria</taxon>
        <taxon>Bacillati</taxon>
        <taxon>Bacillota</taxon>
        <taxon>Bacilli</taxon>
        <taxon>Bacillales</taxon>
        <taxon>Bacillaceae</taxon>
        <taxon>Halobacillus</taxon>
    </lineage>
</organism>
<feature type="transmembrane region" description="Helical" evidence="7">
    <location>
        <begin position="110"/>
        <end position="131"/>
    </location>
</feature>
<evidence type="ECO:0000256" key="6">
    <source>
        <dbReference type="ARBA" id="ARBA00023136"/>
    </source>
</evidence>
<gene>
    <name evidence="9" type="ORF">H0266_02785</name>
</gene>
<dbReference type="Proteomes" id="UP000571017">
    <property type="component" value="Unassembled WGS sequence"/>
</dbReference>
<evidence type="ECO:0000256" key="1">
    <source>
        <dbReference type="ARBA" id="ARBA00001947"/>
    </source>
</evidence>
<dbReference type="EMBL" id="JACEFG010000001">
    <property type="protein sequence ID" value="MBA2173817.1"/>
    <property type="molecule type" value="Genomic_DNA"/>
</dbReference>
<keyword evidence="10" id="KW-1185">Reference proteome</keyword>
<keyword evidence="9" id="KW-0378">Hydrolase</keyword>
<evidence type="ECO:0000256" key="7">
    <source>
        <dbReference type="SAM" id="Phobius"/>
    </source>
</evidence>
<evidence type="ECO:0000259" key="8">
    <source>
        <dbReference type="Pfam" id="PF02163"/>
    </source>
</evidence>
<comment type="cofactor">
    <cofactor evidence="1">
        <name>Zn(2+)</name>
        <dbReference type="ChEBI" id="CHEBI:29105"/>
    </cofactor>
</comment>
<comment type="subcellular location">
    <subcellularLocation>
        <location evidence="2">Membrane</location>
        <topology evidence="2">Multi-pass membrane protein</topology>
    </subcellularLocation>
</comment>
<reference evidence="9 10" key="1">
    <citation type="journal article" date="2004" name="Extremophiles">
        <title>Halobacillus locisalis sp. nov., a halophilic bacterium isolated from a marine solar saltern of the Yellow Sea in Korea.</title>
        <authorList>
            <person name="Yoon J.H."/>
            <person name="Kang K.H."/>
            <person name="Oh T.K."/>
            <person name="Park Y.H."/>
        </authorList>
    </citation>
    <scope>NUCLEOTIDE SEQUENCE [LARGE SCALE GENOMIC DNA]</scope>
    <source>
        <strain evidence="9 10">KCTC 3788</strain>
    </source>
</reference>
<dbReference type="AlphaFoldDB" id="A0A838CP40"/>
<evidence type="ECO:0000256" key="2">
    <source>
        <dbReference type="ARBA" id="ARBA00004141"/>
    </source>
</evidence>
<protein>
    <submittedName>
        <fullName evidence="9">Site-2 protease family protein</fullName>
    </submittedName>
</protein>
<feature type="domain" description="Peptidase M50" evidence="8">
    <location>
        <begin position="15"/>
        <end position="100"/>
    </location>
</feature>
<comment type="similarity">
    <text evidence="3">Belongs to the peptidase M50B family.</text>
</comment>